<dbReference type="GO" id="GO:0006310">
    <property type="term" value="P:DNA recombination"/>
    <property type="evidence" value="ECO:0007669"/>
    <property type="project" value="TreeGrafter"/>
</dbReference>
<dbReference type="InterPro" id="IPR006842">
    <property type="entry name" value="Transposase_31"/>
</dbReference>
<name>A0A1L5FBD6_CLOKL</name>
<dbReference type="Proteomes" id="UP000184604">
    <property type="component" value="Chromosome"/>
</dbReference>
<feature type="domain" description="Transposase (putative) YhgA-like" evidence="1">
    <location>
        <begin position="3"/>
        <end position="84"/>
    </location>
</feature>
<evidence type="ECO:0000259" key="1">
    <source>
        <dbReference type="Pfam" id="PF04754"/>
    </source>
</evidence>
<protein>
    <recommendedName>
        <fullName evidence="1">Transposase (putative) YhgA-like domain-containing protein</fullName>
    </recommendedName>
</protein>
<evidence type="ECO:0000313" key="3">
    <source>
        <dbReference type="Proteomes" id="UP000184604"/>
    </source>
</evidence>
<accession>A0A1L5FBD6</accession>
<gene>
    <name evidence="2" type="ORF">BS101_16865</name>
</gene>
<dbReference type="GO" id="GO:1990238">
    <property type="term" value="F:double-stranded DNA endonuclease activity"/>
    <property type="evidence" value="ECO:0007669"/>
    <property type="project" value="TreeGrafter"/>
</dbReference>
<evidence type="ECO:0000313" key="2">
    <source>
        <dbReference type="EMBL" id="APM40287.1"/>
    </source>
</evidence>
<dbReference type="EMBL" id="CP018335">
    <property type="protein sequence ID" value="APM40287.1"/>
    <property type="molecule type" value="Genomic_DNA"/>
</dbReference>
<proteinExistence type="predicted"/>
<dbReference type="Pfam" id="PF04754">
    <property type="entry name" value="Transposase_31"/>
    <property type="match status" value="1"/>
</dbReference>
<dbReference type="AlphaFoldDB" id="A0A1L5FBD6"/>
<dbReference type="PANTHER" id="PTHR34611:SF2">
    <property type="entry name" value="INACTIVE RECOMBINATION-PROMOTING NUCLEASE-LIKE PROTEIN RPNE-RELATED"/>
    <property type="match status" value="1"/>
</dbReference>
<organism evidence="2 3">
    <name type="scientific">Clostridium kluyveri</name>
    <dbReference type="NCBI Taxonomy" id="1534"/>
    <lineage>
        <taxon>Bacteria</taxon>
        <taxon>Bacillati</taxon>
        <taxon>Bacillota</taxon>
        <taxon>Clostridia</taxon>
        <taxon>Eubacteriales</taxon>
        <taxon>Clostridiaceae</taxon>
        <taxon>Clostridium</taxon>
    </lineage>
</organism>
<sequence length="95" mass="11417">MVKEFEEEESDILYKVNINGAEVILYVLLEFQSKVDFQMPIRLLFYMIEIWRDTLKNTDKNERKRKNFKLPAIIPIVIYNGKNNSKQLISGWYEL</sequence>
<dbReference type="InterPro" id="IPR051699">
    <property type="entry name" value="Rpn/YhgA-like_nuclease"/>
</dbReference>
<reference evidence="2 3" key="1">
    <citation type="submission" date="2016-12" db="EMBL/GenBank/DDBJ databases">
        <title>Complete genome sequence of Clostridium kluyveri JZZ isolated from the pit mud of a Chinese flavor liquor-making factory.</title>
        <authorList>
            <person name="Wang Y."/>
        </authorList>
    </citation>
    <scope>NUCLEOTIDE SEQUENCE [LARGE SCALE GENOMIC DNA]</scope>
    <source>
        <strain evidence="2 3">JZZ</strain>
    </source>
</reference>
<dbReference type="PANTHER" id="PTHR34611">
    <property type="match status" value="1"/>
</dbReference>